<keyword evidence="2" id="KW-1185">Reference proteome</keyword>
<accession>A0ABT0YR13</accession>
<name>A0ABT0YR13_9BURK</name>
<protein>
    <submittedName>
        <fullName evidence="1">Uncharacterized protein</fullName>
    </submittedName>
</protein>
<organism evidence="1 2">
    <name type="scientific">Caldimonas mangrovi</name>
    <dbReference type="NCBI Taxonomy" id="2944811"/>
    <lineage>
        <taxon>Bacteria</taxon>
        <taxon>Pseudomonadati</taxon>
        <taxon>Pseudomonadota</taxon>
        <taxon>Betaproteobacteria</taxon>
        <taxon>Burkholderiales</taxon>
        <taxon>Sphaerotilaceae</taxon>
        <taxon>Caldimonas</taxon>
    </lineage>
</organism>
<evidence type="ECO:0000313" key="1">
    <source>
        <dbReference type="EMBL" id="MCM5680581.1"/>
    </source>
</evidence>
<sequence>MNPQLHAAAPARASVPASAGTLLFDAGFVIRTPAAMAALVAARTTESQLMQRHQSGDFGELPWGDEQANWRALRSGGALQSIYTLGSGARVRIVTLPELRTTTLDLLETA</sequence>
<comment type="caution">
    <text evidence="1">The sequence shown here is derived from an EMBL/GenBank/DDBJ whole genome shotgun (WGS) entry which is preliminary data.</text>
</comment>
<reference evidence="1" key="1">
    <citation type="submission" date="2022-05" db="EMBL/GenBank/DDBJ databases">
        <title>Schlegelella sp. nov., isolated from mangrove soil.</title>
        <authorList>
            <person name="Liu Y."/>
            <person name="Ge X."/>
            <person name="Liu W."/>
        </authorList>
    </citation>
    <scope>NUCLEOTIDE SEQUENCE</scope>
    <source>
        <strain evidence="1">S2-27</strain>
    </source>
</reference>
<dbReference type="Proteomes" id="UP001165541">
    <property type="component" value="Unassembled WGS sequence"/>
</dbReference>
<dbReference type="EMBL" id="JAMKFE010000007">
    <property type="protein sequence ID" value="MCM5680581.1"/>
    <property type="molecule type" value="Genomic_DNA"/>
</dbReference>
<gene>
    <name evidence="1" type="ORF">M8A51_13695</name>
</gene>
<dbReference type="RefSeq" id="WP_251779033.1">
    <property type="nucleotide sequence ID" value="NZ_JAMKFE010000007.1"/>
</dbReference>
<evidence type="ECO:0000313" key="2">
    <source>
        <dbReference type="Proteomes" id="UP001165541"/>
    </source>
</evidence>
<proteinExistence type="predicted"/>